<proteinExistence type="predicted"/>
<name>A0A2P2KRM6_RHIMU</name>
<evidence type="ECO:0000313" key="1">
    <source>
        <dbReference type="EMBL" id="MBX08388.1"/>
    </source>
</evidence>
<accession>A0A2P2KRM6</accession>
<dbReference type="PANTHER" id="PTHR48163:SF2">
    <property type="entry name" value="EXPRESSED PROTEIN"/>
    <property type="match status" value="1"/>
</dbReference>
<protein>
    <submittedName>
        <fullName evidence="1">Myosin heavy chain-related family protein</fullName>
    </submittedName>
</protein>
<sequence>MEAHHASLGRRTLQEIRQKRAAERFFQASSGSDLSKVEIPNDNVGMRKSESGNRLSEVPFLFQFLRIASTLNILHMIKIEIEISVFVLNLNGTLGMCFHPNDFLRNKCCV</sequence>
<organism evidence="1">
    <name type="scientific">Rhizophora mucronata</name>
    <name type="common">Asiatic mangrove</name>
    <dbReference type="NCBI Taxonomy" id="61149"/>
    <lineage>
        <taxon>Eukaryota</taxon>
        <taxon>Viridiplantae</taxon>
        <taxon>Streptophyta</taxon>
        <taxon>Embryophyta</taxon>
        <taxon>Tracheophyta</taxon>
        <taxon>Spermatophyta</taxon>
        <taxon>Magnoliopsida</taxon>
        <taxon>eudicotyledons</taxon>
        <taxon>Gunneridae</taxon>
        <taxon>Pentapetalae</taxon>
        <taxon>rosids</taxon>
        <taxon>fabids</taxon>
        <taxon>Malpighiales</taxon>
        <taxon>Rhizophoraceae</taxon>
        <taxon>Rhizophora</taxon>
    </lineage>
</organism>
<dbReference type="EMBL" id="GGEC01027904">
    <property type="protein sequence ID" value="MBX08388.1"/>
    <property type="molecule type" value="Transcribed_RNA"/>
</dbReference>
<dbReference type="AlphaFoldDB" id="A0A2P2KRM6"/>
<reference evidence="1" key="1">
    <citation type="submission" date="2018-02" db="EMBL/GenBank/DDBJ databases">
        <title>Rhizophora mucronata_Transcriptome.</title>
        <authorList>
            <person name="Meera S.P."/>
            <person name="Sreeshan A."/>
            <person name="Augustine A."/>
        </authorList>
    </citation>
    <scope>NUCLEOTIDE SEQUENCE</scope>
    <source>
        <tissue evidence="1">Leaf</tissue>
    </source>
</reference>
<dbReference type="PANTHER" id="PTHR48163">
    <property type="entry name" value="BNAC02G25670D PROTEIN"/>
    <property type="match status" value="1"/>
</dbReference>